<organism evidence="2 3">
    <name type="scientific">Colletotrichum lupini</name>
    <dbReference type="NCBI Taxonomy" id="145971"/>
    <lineage>
        <taxon>Eukaryota</taxon>
        <taxon>Fungi</taxon>
        <taxon>Dikarya</taxon>
        <taxon>Ascomycota</taxon>
        <taxon>Pezizomycotina</taxon>
        <taxon>Sordariomycetes</taxon>
        <taxon>Hypocreomycetidae</taxon>
        <taxon>Glomerellales</taxon>
        <taxon>Glomerellaceae</taxon>
        <taxon>Colletotrichum</taxon>
        <taxon>Colletotrichum acutatum species complex</taxon>
    </lineage>
</organism>
<dbReference type="EMBL" id="CP019475">
    <property type="protein sequence ID" value="UQC79906.1"/>
    <property type="molecule type" value="Genomic_DNA"/>
</dbReference>
<gene>
    <name evidence="2" type="ORF">CLUP02_05387</name>
</gene>
<dbReference type="AlphaFoldDB" id="A0A9Q8SM44"/>
<sequence length="114" mass="12653">MGRGLQGQTGSGQRWVGPVPTSPQSPVPFFPSQPACPVPLLLPSSGPFLLVETQRVWYVPTSSACGRPRDTCDWRNDPHRTAVAHHKPRPHRPRPIYLTFYCEGIAAPREDDGR</sequence>
<evidence type="ECO:0000313" key="2">
    <source>
        <dbReference type="EMBL" id="UQC79906.1"/>
    </source>
</evidence>
<feature type="compositionally biased region" description="Pro residues" evidence="1">
    <location>
        <begin position="20"/>
        <end position="30"/>
    </location>
</feature>
<keyword evidence="3" id="KW-1185">Reference proteome</keyword>
<feature type="region of interest" description="Disordered" evidence="1">
    <location>
        <begin position="1"/>
        <end position="30"/>
    </location>
</feature>
<name>A0A9Q8SM44_9PEZI</name>
<dbReference type="GeneID" id="73339404"/>
<proteinExistence type="predicted"/>
<dbReference type="Proteomes" id="UP000830671">
    <property type="component" value="Chromosome 3"/>
</dbReference>
<dbReference type="KEGG" id="clup:CLUP02_05387"/>
<evidence type="ECO:0000313" key="3">
    <source>
        <dbReference type="Proteomes" id="UP000830671"/>
    </source>
</evidence>
<reference evidence="2" key="1">
    <citation type="journal article" date="2021" name="Mol. Plant Microbe Interact.">
        <title>Complete Genome Sequence of the Plant-Pathogenic Fungus Colletotrichum lupini.</title>
        <authorList>
            <person name="Baroncelli R."/>
            <person name="Pensec F."/>
            <person name="Da Lio D."/>
            <person name="Boufleur T."/>
            <person name="Vicente I."/>
            <person name="Sarrocco S."/>
            <person name="Picot A."/>
            <person name="Baraldi E."/>
            <person name="Sukno S."/>
            <person name="Thon M."/>
            <person name="Le Floch G."/>
        </authorList>
    </citation>
    <scope>NUCLEOTIDE SEQUENCE</scope>
    <source>
        <strain evidence="2">IMI 504893</strain>
    </source>
</reference>
<protein>
    <submittedName>
        <fullName evidence="2">Uncharacterized protein</fullName>
    </submittedName>
</protein>
<accession>A0A9Q8SM44</accession>
<dbReference type="RefSeq" id="XP_049141537.1">
    <property type="nucleotide sequence ID" value="XM_049284394.1"/>
</dbReference>
<evidence type="ECO:0000256" key="1">
    <source>
        <dbReference type="SAM" id="MobiDB-lite"/>
    </source>
</evidence>
<feature type="compositionally biased region" description="Gly residues" evidence="1">
    <location>
        <begin position="1"/>
        <end position="10"/>
    </location>
</feature>